<dbReference type="PROSITE" id="PS50109">
    <property type="entry name" value="HIS_KIN"/>
    <property type="match status" value="1"/>
</dbReference>
<keyword evidence="7" id="KW-0902">Two-component regulatory system</keyword>
<dbReference type="Gene3D" id="1.10.287.130">
    <property type="match status" value="1"/>
</dbReference>
<dbReference type="EMBL" id="CP053586">
    <property type="protein sequence ID" value="WNZ26356.1"/>
    <property type="molecule type" value="Genomic_DNA"/>
</dbReference>
<evidence type="ECO:0000256" key="9">
    <source>
        <dbReference type="SAM" id="Phobius"/>
    </source>
</evidence>
<dbReference type="GO" id="GO:0000155">
    <property type="term" value="F:phosphorelay sensor kinase activity"/>
    <property type="evidence" value="ECO:0007669"/>
    <property type="project" value="InterPro"/>
</dbReference>
<dbReference type="InterPro" id="IPR003594">
    <property type="entry name" value="HATPase_dom"/>
</dbReference>
<dbReference type="FunFam" id="1.10.287.130:FF:000001">
    <property type="entry name" value="Two-component sensor histidine kinase"/>
    <property type="match status" value="1"/>
</dbReference>
<comment type="catalytic activity">
    <reaction evidence="1">
        <text>ATP + protein L-histidine = ADP + protein N-phospho-L-histidine.</text>
        <dbReference type="EC" id="2.7.13.3"/>
    </reaction>
</comment>
<dbReference type="CDD" id="cd06225">
    <property type="entry name" value="HAMP"/>
    <property type="match status" value="1"/>
</dbReference>
<dbReference type="InterPro" id="IPR036890">
    <property type="entry name" value="HATPase_C_sf"/>
</dbReference>
<evidence type="ECO:0000256" key="7">
    <source>
        <dbReference type="ARBA" id="ARBA00023012"/>
    </source>
</evidence>
<dbReference type="Pfam" id="PF00672">
    <property type="entry name" value="HAMP"/>
    <property type="match status" value="1"/>
</dbReference>
<gene>
    <name evidence="12" type="ORF">HJG54_00275</name>
</gene>
<feature type="transmembrane region" description="Helical" evidence="9">
    <location>
        <begin position="159"/>
        <end position="184"/>
    </location>
</feature>
<dbReference type="Pfam" id="PF00512">
    <property type="entry name" value="HisKA"/>
    <property type="match status" value="1"/>
</dbReference>
<evidence type="ECO:0000256" key="2">
    <source>
        <dbReference type="ARBA" id="ARBA00004370"/>
    </source>
</evidence>
<evidence type="ECO:0000256" key="3">
    <source>
        <dbReference type="ARBA" id="ARBA00012438"/>
    </source>
</evidence>
<dbReference type="SMART" id="SM00388">
    <property type="entry name" value="HisKA"/>
    <property type="match status" value="1"/>
</dbReference>
<dbReference type="CDD" id="cd00075">
    <property type="entry name" value="HATPase"/>
    <property type="match status" value="1"/>
</dbReference>
<dbReference type="Pfam" id="PF02518">
    <property type="entry name" value="HATPase_c"/>
    <property type="match status" value="1"/>
</dbReference>
<keyword evidence="4" id="KW-0597">Phosphoprotein</keyword>
<keyword evidence="6" id="KW-0418">Kinase</keyword>
<dbReference type="AlphaFoldDB" id="A0AA97AKN0"/>
<feature type="domain" description="Histidine kinase" evidence="10">
    <location>
        <begin position="240"/>
        <end position="448"/>
    </location>
</feature>
<keyword evidence="9" id="KW-0812">Transmembrane</keyword>
<dbReference type="Gene3D" id="3.30.565.10">
    <property type="entry name" value="Histidine kinase-like ATPase, C-terminal domain"/>
    <property type="match status" value="1"/>
</dbReference>
<dbReference type="SMART" id="SM00304">
    <property type="entry name" value="HAMP"/>
    <property type="match status" value="1"/>
</dbReference>
<dbReference type="SUPFAM" id="SSF55874">
    <property type="entry name" value="ATPase domain of HSP90 chaperone/DNA topoisomerase II/histidine kinase"/>
    <property type="match status" value="1"/>
</dbReference>
<evidence type="ECO:0000259" key="11">
    <source>
        <dbReference type="PROSITE" id="PS50885"/>
    </source>
</evidence>
<dbReference type="PANTHER" id="PTHR43711:SF28">
    <property type="entry name" value="SENSOR HISTIDINE KINASE YXDK"/>
    <property type="match status" value="1"/>
</dbReference>
<feature type="domain" description="HAMP" evidence="11">
    <location>
        <begin position="180"/>
        <end position="232"/>
    </location>
</feature>
<dbReference type="CDD" id="cd00082">
    <property type="entry name" value="HisKA"/>
    <property type="match status" value="1"/>
</dbReference>
<dbReference type="SUPFAM" id="SSF158472">
    <property type="entry name" value="HAMP domain-like"/>
    <property type="match status" value="1"/>
</dbReference>
<keyword evidence="9" id="KW-1133">Transmembrane helix</keyword>
<dbReference type="InterPro" id="IPR003660">
    <property type="entry name" value="HAMP_dom"/>
</dbReference>
<dbReference type="PANTHER" id="PTHR43711">
    <property type="entry name" value="TWO-COMPONENT HISTIDINE KINASE"/>
    <property type="match status" value="1"/>
</dbReference>
<dbReference type="GO" id="GO:0016020">
    <property type="term" value="C:membrane"/>
    <property type="evidence" value="ECO:0007669"/>
    <property type="project" value="UniProtKB-SubCell"/>
</dbReference>
<dbReference type="SUPFAM" id="SSF47384">
    <property type="entry name" value="Homodimeric domain of signal transducing histidine kinase"/>
    <property type="match status" value="1"/>
</dbReference>
<dbReference type="FunFam" id="3.30.565.10:FF:000006">
    <property type="entry name" value="Sensor histidine kinase WalK"/>
    <property type="match status" value="1"/>
</dbReference>
<evidence type="ECO:0000259" key="10">
    <source>
        <dbReference type="PROSITE" id="PS50109"/>
    </source>
</evidence>
<dbReference type="InterPro" id="IPR005467">
    <property type="entry name" value="His_kinase_dom"/>
</dbReference>
<dbReference type="InterPro" id="IPR036097">
    <property type="entry name" value="HisK_dim/P_sf"/>
</dbReference>
<dbReference type="EC" id="2.7.13.3" evidence="3"/>
<keyword evidence="5" id="KW-0808">Transferase</keyword>
<evidence type="ECO:0000256" key="8">
    <source>
        <dbReference type="ARBA" id="ARBA00023136"/>
    </source>
</evidence>
<comment type="subcellular location">
    <subcellularLocation>
        <location evidence="2">Membrane</location>
    </subcellularLocation>
</comment>
<proteinExistence type="predicted"/>
<dbReference type="Gene3D" id="6.10.340.10">
    <property type="match status" value="1"/>
</dbReference>
<organism evidence="12">
    <name type="scientific">Leptolyngbya sp. NK1-12</name>
    <dbReference type="NCBI Taxonomy" id="2547451"/>
    <lineage>
        <taxon>Bacteria</taxon>
        <taxon>Bacillati</taxon>
        <taxon>Cyanobacteriota</taxon>
        <taxon>Cyanophyceae</taxon>
        <taxon>Leptolyngbyales</taxon>
        <taxon>Leptolyngbyaceae</taxon>
        <taxon>Leptolyngbya group</taxon>
        <taxon>Leptolyngbya</taxon>
    </lineage>
</organism>
<evidence type="ECO:0000256" key="1">
    <source>
        <dbReference type="ARBA" id="ARBA00000085"/>
    </source>
</evidence>
<sequence length="455" mass="50769">MLMVTAAAVPLFVSLFFASVRNRVQENLNREVERFRGAYLEWSRPFSRSDAELREFLADYLAVQLPSDDNFLITIVDNQLYKSNPANLPDVLQPGSPLANRWLYLSRPISGQQQVNDPAIGSVLYIAEPLVVGGRIRGVFVAVHTTAGEQQEALDSVGIFIKVAFGVVLVSFGLAWFATAQVLAPVKRLSTIARSISETDLAQRIPVQGSGEMSELADTFNAMMNRLQDAFTSQRNFINDAGHELRTPITIIQGHLELLGDDPDEQRETLALVMDELERMSRLVNDLILLAKAERPDFLRLETIEVQSFTQELFTKAQALAERDWQLKMRASGRIVADRQRLTGAIINLANNAVQHTRETDRIELGVSLYRNEVRFWVSDTGEGIALEDQERIFARFARASSRFRRSEGSGLGLAIVRAIVEAHGGRVELNSSVGMGSTFTLVLPLEPPKEQWST</sequence>
<dbReference type="InterPro" id="IPR003661">
    <property type="entry name" value="HisK_dim/P_dom"/>
</dbReference>
<protein>
    <recommendedName>
        <fullName evidence="3">histidine kinase</fullName>
        <ecNumber evidence="3">2.7.13.3</ecNumber>
    </recommendedName>
</protein>
<evidence type="ECO:0000313" key="12">
    <source>
        <dbReference type="EMBL" id="WNZ26356.1"/>
    </source>
</evidence>
<evidence type="ECO:0000256" key="5">
    <source>
        <dbReference type="ARBA" id="ARBA00022679"/>
    </source>
</evidence>
<dbReference type="InterPro" id="IPR004358">
    <property type="entry name" value="Sig_transdc_His_kin-like_C"/>
</dbReference>
<reference evidence="12" key="1">
    <citation type="submission" date="2020-05" db="EMBL/GenBank/DDBJ databases">
        <authorList>
            <person name="Zhu T."/>
            <person name="Keshari N."/>
            <person name="Lu X."/>
        </authorList>
    </citation>
    <scope>NUCLEOTIDE SEQUENCE</scope>
    <source>
        <strain evidence="12">NK1-12</strain>
    </source>
</reference>
<dbReference type="InterPro" id="IPR050736">
    <property type="entry name" value="Sensor_HK_Regulatory"/>
</dbReference>
<accession>A0AA97AKN0</accession>
<evidence type="ECO:0000256" key="6">
    <source>
        <dbReference type="ARBA" id="ARBA00022777"/>
    </source>
</evidence>
<dbReference type="SMART" id="SM00387">
    <property type="entry name" value="HATPase_c"/>
    <property type="match status" value="1"/>
</dbReference>
<keyword evidence="8 9" id="KW-0472">Membrane</keyword>
<dbReference type="PRINTS" id="PR00344">
    <property type="entry name" value="BCTRLSENSOR"/>
</dbReference>
<evidence type="ECO:0000256" key="4">
    <source>
        <dbReference type="ARBA" id="ARBA00022553"/>
    </source>
</evidence>
<name>A0AA97AKN0_9CYAN</name>
<dbReference type="PROSITE" id="PS50885">
    <property type="entry name" value="HAMP"/>
    <property type="match status" value="1"/>
</dbReference>